<name>A0AAJ0U531_9GAMM</name>
<gene>
    <name evidence="3" type="ORF">CKO40_12820</name>
</gene>
<evidence type="ECO:0000256" key="2">
    <source>
        <dbReference type="SAM" id="MobiDB-lite"/>
    </source>
</evidence>
<dbReference type="EMBL" id="NRSJ01000021">
    <property type="protein sequence ID" value="MBK1705406.1"/>
    <property type="molecule type" value="Genomic_DNA"/>
</dbReference>
<keyword evidence="1" id="KW-0175">Coiled coil</keyword>
<evidence type="ECO:0000313" key="4">
    <source>
        <dbReference type="Proteomes" id="UP001296776"/>
    </source>
</evidence>
<organism evidence="3 4">
    <name type="scientific">Halochromatium glycolicum</name>
    <dbReference type="NCBI Taxonomy" id="85075"/>
    <lineage>
        <taxon>Bacteria</taxon>
        <taxon>Pseudomonadati</taxon>
        <taxon>Pseudomonadota</taxon>
        <taxon>Gammaproteobacteria</taxon>
        <taxon>Chromatiales</taxon>
        <taxon>Chromatiaceae</taxon>
        <taxon>Halochromatium</taxon>
    </lineage>
</organism>
<dbReference type="AlphaFoldDB" id="A0AAJ0U531"/>
<sequence>MTVAEPNANQLDHDAMRQQTTLDPRRRTATALMWAHGLSALLLAAAAVPSPGQEVSEGQPEATKPTQDSTADQAGGDASGLLERSLERATSVWERSADTADTWWQRSRDATLEVWDEAQQSLRPTDPSTPAQVWKDLAPKLDETLALTEERPQLPERAWLGRDQGDADTEINALLDAAVGILSRSPVQRYRARITELRTEIAEARAEIDRFRRERIAAPRESLITATVADYEERIAEREAEIRADLAELERVKAEFVADLRGMGLELSGEQVDLLLATVVGDNIIDLGILFDNVKAITRQLESLVEESGEDLESARRYYGMYVVLLRALEHMHTHVLQAIDTDYLPRIDAIAERAAALSEETRALIETQPDRAELLRNNLQAQQLTIEAAGVYRDYLEQQRAQVKQAQAALEADIDTAWNTYQTVQVSGELVDLVQSSRSLLDNLLNREVPPLRPFQNLAMQRELEKLTRQLRRAED</sequence>
<reference evidence="3" key="1">
    <citation type="submission" date="2017-08" db="EMBL/GenBank/DDBJ databases">
        <authorList>
            <person name="Imhoff J.F."/>
            <person name="Rahn T."/>
            <person name="Kuenzel S."/>
            <person name="Neulinger S.C."/>
        </authorList>
    </citation>
    <scope>NUCLEOTIDE SEQUENCE</scope>
    <source>
        <strain evidence="3">DSM 11080</strain>
    </source>
</reference>
<feature type="region of interest" description="Disordered" evidence="2">
    <location>
        <begin position="49"/>
        <end position="78"/>
    </location>
</feature>
<comment type="caution">
    <text evidence="3">The sequence shown here is derived from an EMBL/GenBank/DDBJ whole genome shotgun (WGS) entry which is preliminary data.</text>
</comment>
<evidence type="ECO:0000256" key="1">
    <source>
        <dbReference type="SAM" id="Coils"/>
    </source>
</evidence>
<proteinExistence type="predicted"/>
<dbReference type="Proteomes" id="UP001296776">
    <property type="component" value="Unassembled WGS sequence"/>
</dbReference>
<feature type="coiled-coil region" evidence="1">
    <location>
        <begin position="187"/>
        <end position="255"/>
    </location>
</feature>
<keyword evidence="4" id="KW-1185">Reference proteome</keyword>
<reference evidence="3" key="2">
    <citation type="journal article" date="2020" name="Microorganisms">
        <title>Osmotic Adaptation and Compatible Solute Biosynthesis of Phototrophic Bacteria as Revealed from Genome Analyses.</title>
        <authorList>
            <person name="Imhoff J.F."/>
            <person name="Rahn T."/>
            <person name="Kunzel S."/>
            <person name="Keller A."/>
            <person name="Neulinger S.C."/>
        </authorList>
    </citation>
    <scope>NUCLEOTIDE SEQUENCE</scope>
    <source>
        <strain evidence="3">DSM 11080</strain>
    </source>
</reference>
<protein>
    <submittedName>
        <fullName evidence="3">Uncharacterized protein</fullName>
    </submittedName>
</protein>
<accession>A0AAJ0U531</accession>
<evidence type="ECO:0000313" key="3">
    <source>
        <dbReference type="EMBL" id="MBK1705406.1"/>
    </source>
</evidence>